<evidence type="ECO:0000313" key="4">
    <source>
        <dbReference type="Proteomes" id="UP000198379"/>
    </source>
</evidence>
<dbReference type="AlphaFoldDB" id="A0A238WAM2"/>
<dbReference type="OrthoDB" id="9779968at2"/>
<dbReference type="Proteomes" id="UP000198379">
    <property type="component" value="Unassembled WGS sequence"/>
</dbReference>
<keyword evidence="4" id="KW-1185">Reference proteome</keyword>
<evidence type="ECO:0000313" key="3">
    <source>
        <dbReference type="EMBL" id="SNR43548.1"/>
    </source>
</evidence>
<feature type="region of interest" description="Disordered" evidence="2">
    <location>
        <begin position="1"/>
        <end position="39"/>
    </location>
</feature>
<dbReference type="RefSeq" id="WP_089370183.1">
    <property type="nucleotide sequence ID" value="NZ_BMEP01000002.1"/>
</dbReference>
<dbReference type="PROSITE" id="PS51318">
    <property type="entry name" value="TAT"/>
    <property type="match status" value="1"/>
</dbReference>
<sequence>MCNHDHNSKNKAQKKGQKLYKGPSAKITDHHHDEEHSTWSRRSFMQTLGLVGTGSIMVGGANLSAAAPSRLTTALANSDSDRILVLIRLKGGNDGLNTIVPIYDYDFYAQSRPTIRYQENELYNLSSDFGIPPSMDPLQSLWGDGQMKVVHGVGYPDSSLSHFRGSDIWASAQPDVVDDTGVFGRYFEDLFPDFLINPPEIPPAIQIGSSGNLIFDGEDAKYAFSVANPEQLEDIAENGVLHDVVNIPDCTFGDQLGFMRGAINTSFTYAATINEAYESASNAVEYGQGQLARQLAIVARMIKGGLGTQVYLVTIGSFDTHANQLERHGNLLSDLSNSVKNFYDDLNSTGMGEKVLSMTISEFGRRIEENGSNGTDHGTASPILMFGDGLNDQGFVGTHPDIQDPDSTGNPAFTTDFRQVYSTVLKQWLCIDENLVDQILFGQTYEALDLGFNCEALGINDVTNTAGFLHLATYQGDQTFIEYTMPTTARVTVSLFNLLGQEVGKLKDEFSLEGPQRINVKQSVRTRLRTGQYIYRISFNGKSYSKSILVR</sequence>
<name>A0A238WAM2_9FLAO</name>
<accession>A0A238WAM2</accession>
<dbReference type="PANTHER" id="PTHR43737:SF1">
    <property type="entry name" value="DUF1501 DOMAIN-CONTAINING PROTEIN"/>
    <property type="match status" value="1"/>
</dbReference>
<dbReference type="NCBIfam" id="TIGR04183">
    <property type="entry name" value="Por_Secre_tail"/>
    <property type="match status" value="1"/>
</dbReference>
<reference evidence="3 4" key="1">
    <citation type="submission" date="2017-06" db="EMBL/GenBank/DDBJ databases">
        <authorList>
            <person name="Kim H.J."/>
            <person name="Triplett B.A."/>
        </authorList>
    </citation>
    <scope>NUCLEOTIDE SEQUENCE [LARGE SCALE GENOMIC DNA]</scope>
    <source>
        <strain evidence="3 4">DSM 25597</strain>
    </source>
</reference>
<dbReference type="InterPro" id="IPR026444">
    <property type="entry name" value="Secre_tail"/>
</dbReference>
<dbReference type="InterPro" id="IPR010869">
    <property type="entry name" value="DUF1501"/>
</dbReference>
<evidence type="ECO:0000256" key="2">
    <source>
        <dbReference type="SAM" id="MobiDB-lite"/>
    </source>
</evidence>
<feature type="compositionally biased region" description="Basic residues" evidence="2">
    <location>
        <begin position="9"/>
        <end position="18"/>
    </location>
</feature>
<organism evidence="3 4">
    <name type="scientific">Dokdonia pacifica</name>
    <dbReference type="NCBI Taxonomy" id="1627892"/>
    <lineage>
        <taxon>Bacteria</taxon>
        <taxon>Pseudomonadati</taxon>
        <taxon>Bacteroidota</taxon>
        <taxon>Flavobacteriia</taxon>
        <taxon>Flavobacteriales</taxon>
        <taxon>Flavobacteriaceae</taxon>
        <taxon>Dokdonia</taxon>
    </lineage>
</organism>
<protein>
    <submittedName>
        <fullName evidence="3">Por secretion system C-terminal sorting domain-containing protein</fullName>
    </submittedName>
</protein>
<dbReference type="InterPro" id="IPR006311">
    <property type="entry name" value="TAT_signal"/>
</dbReference>
<gene>
    <name evidence="3" type="ORF">SAMN06265376_101872</name>
</gene>
<dbReference type="PANTHER" id="PTHR43737">
    <property type="entry name" value="BLL7424 PROTEIN"/>
    <property type="match status" value="1"/>
</dbReference>
<keyword evidence="1" id="KW-0732">Signal</keyword>
<proteinExistence type="predicted"/>
<dbReference type="EMBL" id="FZNY01000001">
    <property type="protein sequence ID" value="SNR43548.1"/>
    <property type="molecule type" value="Genomic_DNA"/>
</dbReference>
<evidence type="ECO:0000256" key="1">
    <source>
        <dbReference type="ARBA" id="ARBA00022729"/>
    </source>
</evidence>
<feature type="compositionally biased region" description="Basic and acidic residues" evidence="2">
    <location>
        <begin position="27"/>
        <end position="38"/>
    </location>
</feature>
<dbReference type="Pfam" id="PF07394">
    <property type="entry name" value="DUF1501"/>
    <property type="match status" value="1"/>
</dbReference>